<dbReference type="GO" id="GO:0003677">
    <property type="term" value="F:DNA binding"/>
    <property type="evidence" value="ECO:0007669"/>
    <property type="project" value="InterPro"/>
</dbReference>
<dbReference type="PANTHER" id="PTHR33252">
    <property type="entry name" value="THIRD ORF IN TRANSPOSON ISC1160"/>
    <property type="match status" value="1"/>
</dbReference>
<dbReference type="InterPro" id="IPR012337">
    <property type="entry name" value="RNaseH-like_sf"/>
</dbReference>
<accession>A0A9Q4KRP9</accession>
<dbReference type="GO" id="GO:0006313">
    <property type="term" value="P:DNA transposition"/>
    <property type="evidence" value="ECO:0007669"/>
    <property type="project" value="InterPro"/>
</dbReference>
<evidence type="ECO:0000313" key="3">
    <source>
        <dbReference type="Proteomes" id="UP001143747"/>
    </source>
</evidence>
<dbReference type="NCBIfam" id="NF033541">
    <property type="entry name" value="transpos_ISH3"/>
    <property type="match status" value="1"/>
</dbReference>
<dbReference type="Proteomes" id="UP001143747">
    <property type="component" value="Unassembled WGS sequence"/>
</dbReference>
<dbReference type="EMBL" id="JAKELO010000002">
    <property type="protein sequence ID" value="MDE4907354.1"/>
    <property type="molecule type" value="Genomic_DNA"/>
</dbReference>
<reference evidence="2" key="1">
    <citation type="submission" date="2022-01" db="EMBL/GenBank/DDBJ databases">
        <title>Draft genome of Methanogenium marinum DSM 15558.</title>
        <authorList>
            <person name="Chen S.-C."/>
            <person name="You Y.-T."/>
        </authorList>
    </citation>
    <scope>NUCLEOTIDE SEQUENCE</scope>
    <source>
        <strain evidence="2">DSM 15558</strain>
    </source>
</reference>
<dbReference type="Pfam" id="PF01609">
    <property type="entry name" value="DDE_Tnp_1"/>
    <property type="match status" value="1"/>
</dbReference>
<gene>
    <name evidence="2" type="ORF">L0665_01800</name>
</gene>
<evidence type="ECO:0000313" key="2">
    <source>
        <dbReference type="EMBL" id="MDE4907354.1"/>
    </source>
</evidence>
<sequence>MSVNRLSIHSIGNVVQKVPCETSIRHHLSKFDLSTLESANSRILTYAADSLQKKGKKYQFAIDLTNDLYYGKIVDTNADYVIRSRPKKSTTYFYSYVSIYIIRKRERLTLAVFPVKKGVKMVEYVRKCMETIQQLDINVEVLCLDRGFYSKEVFRFLHDEGIPHIVPVKKHSVETKTLLNGKKARFAQYTMKGEGKPLKMDVAIDVHYQQGKMGKYGNVNLGYVVHGLDWTPRRIYNTYKTRFAIEASYRIRNSVKCKTSSRNVTVRYLHAIISLLLKNIWVVLQRIYFSPIKRGPRTVEENLFRFDQFRMLVWEGIRKVLRPVTEIPVLRSSV</sequence>
<feature type="domain" description="Transposase IS4-like" evidence="1">
    <location>
        <begin position="89"/>
        <end position="264"/>
    </location>
</feature>
<protein>
    <submittedName>
        <fullName evidence="2">ISH3 family transposase</fullName>
    </submittedName>
</protein>
<dbReference type="PANTHER" id="PTHR33252:SF2">
    <property type="entry name" value="TRANSPOSASE IS4-LIKE DOMAIN-CONTAINING PROTEIN"/>
    <property type="match status" value="1"/>
</dbReference>
<evidence type="ECO:0000259" key="1">
    <source>
        <dbReference type="Pfam" id="PF01609"/>
    </source>
</evidence>
<name>A0A9Q4KRP9_9EURY</name>
<proteinExistence type="predicted"/>
<dbReference type="GO" id="GO:0004803">
    <property type="term" value="F:transposase activity"/>
    <property type="evidence" value="ECO:0007669"/>
    <property type="project" value="InterPro"/>
</dbReference>
<dbReference type="AlphaFoldDB" id="A0A9Q4KRP9"/>
<comment type="caution">
    <text evidence="2">The sequence shown here is derived from an EMBL/GenBank/DDBJ whole genome shotgun (WGS) entry which is preliminary data.</text>
</comment>
<dbReference type="InterPro" id="IPR002559">
    <property type="entry name" value="Transposase_11"/>
</dbReference>
<keyword evidence="3" id="KW-1185">Reference proteome</keyword>
<organism evidence="2 3">
    <name type="scientific">Methanogenium marinum</name>
    <dbReference type="NCBI Taxonomy" id="348610"/>
    <lineage>
        <taxon>Archaea</taxon>
        <taxon>Methanobacteriati</taxon>
        <taxon>Methanobacteriota</taxon>
        <taxon>Stenosarchaea group</taxon>
        <taxon>Methanomicrobia</taxon>
        <taxon>Methanomicrobiales</taxon>
        <taxon>Methanomicrobiaceae</taxon>
        <taxon>Methanogenium</taxon>
    </lineage>
</organism>
<dbReference type="SUPFAM" id="SSF53098">
    <property type="entry name" value="Ribonuclease H-like"/>
    <property type="match status" value="1"/>
</dbReference>